<dbReference type="Proteomes" id="UP000824533">
    <property type="component" value="Linkage Group LG03"/>
</dbReference>
<evidence type="ECO:0000313" key="1">
    <source>
        <dbReference type="EMBL" id="KAJ0182750.1"/>
    </source>
</evidence>
<evidence type="ECO:0000313" key="2">
    <source>
        <dbReference type="Proteomes" id="UP000824533"/>
    </source>
</evidence>
<dbReference type="EMBL" id="CM034389">
    <property type="protein sequence ID" value="KAJ0182750.1"/>
    <property type="molecule type" value="Genomic_DNA"/>
</dbReference>
<keyword evidence="2" id="KW-1185">Reference proteome</keyword>
<reference evidence="1 2" key="1">
    <citation type="journal article" date="2021" name="Front. Genet.">
        <title>Chromosome-Level Genome Assembly Reveals Significant Gene Expansion in the Toll and IMD Signaling Pathways of Dendrolimus kikuchii.</title>
        <authorList>
            <person name="Zhou J."/>
            <person name="Wu P."/>
            <person name="Xiong Z."/>
            <person name="Liu N."/>
            <person name="Zhao N."/>
            <person name="Ji M."/>
            <person name="Qiu Y."/>
            <person name="Yang B."/>
        </authorList>
    </citation>
    <scope>NUCLEOTIDE SEQUENCE [LARGE SCALE GENOMIC DNA]</scope>
    <source>
        <strain evidence="1">Ann1</strain>
    </source>
</reference>
<accession>A0ACC1DFZ8</accession>
<name>A0ACC1DFZ8_9NEOP</name>
<comment type="caution">
    <text evidence="1">The sequence shown here is derived from an EMBL/GenBank/DDBJ whole genome shotgun (WGS) entry which is preliminary data.</text>
</comment>
<sequence>MAEVNSDLKNEREKCSFNIRELTEFFDGGPEITLSRKDRERALVSKRAECAGPDENYLSYKDSYEESVRKATVLFGVIRQMQKDGKTTIQNYRKVLTDVIASTPTYNGSPFVIHYIMFLPVLLSQANEEQREKWWRRAWGCNIIGTYAQTELGHGTFIRGLETTATYDPDTKEFVLNSPTLTSYKWWPGGLGHTANYCILIAQLYTKGECHGIHAFIVQLRDEETHMPVPGIKIGDIGAKMALNVINNGFLGFDNVRIPRDHMLMQHAQVLEDGTYVKPENSKLSYGGMVFVRVFIVFDQVNYLCKAATIATRYSVVRRQCKMNEGVPETQLLDYVTQQHKIFIAIAASYAFKITATKLWDTYNAIIEELNEGRLDNLSELHASACCLKAVTTNDCAVYVERCRLACGGHGYMMSSNLPQLYGLVTASCTYEGDNTVLLLQTARYLVKTWRTMESHVLTPTVQYLKTASQEAFADKWSCTVENIIRGFQVIAMRKIKSCSESMEKRVMSGLSLADAWNRTSIQLVDAAEAHCRVIILTTFHEEVSKQSPTLSSELRVVLQQLVELYAAYWTLEKFKDFLLYTTVSSKDAEILQLWYEELLAKIRPNAVGLVDSFDIIDEVLQSSIGAYDGRAYERLMEEALKSPLNSVDGQSFVYTFHLNKGPINDVCRYDQNKNGSEKETSERRRIEEMVLSIDGLKDPVPEEYMSHKEKYENSIRKACLFVEALQKEAGRGSNIDAFRPTNKYKVQFAVLKDVSPFMLHMGMFVPTILNQSTPEQMQEWLPKALSMQYIGTYAQTELGHGSFLRGLETTATYDPKTEEFILNSPTLTSHKWWPGGLAQTANHCITVAQLYIDGKNYGVHPFFVQIRDLETHMPLPGISVGEIGPKLGFNTANNGFLKFDHFRIPRNNMLMKNAQVLKDGTYVKSKNDKLAYGTMVFVRVLILTDLAYEVSRAAIIAVRYSAVRRQAHIKSSEPECQIIDFVTQQHKLFIAISTSHVYRVVGLWLWHTYEKVTKDMGKGNMDQLPELHALACCLKAVSSRDAAACVEDCRQACGGHGYMTSSNLPIIKNVVTATITYEGEFTVLMLQTARYLMKAWIQALDGKAMTPTVSYLVNFTKYSNEKWQNTPAGIIRGFQAAAAGKTQAAYDVLQKQEKSGMDYEDAWNMSSVQLVYASEAHCRALLCEVSWNEINRISKSVSANLGKILLELAELYLIYWALEKKGDLLLYSTISKVDITKLQQRYEQLLSVIRPNAVGLVDAFDIRDEILNSALGAYDGRVYERLLEEAMKSPLNKEPVNESFHKYLKPLMNKSKL</sequence>
<protein>
    <submittedName>
        <fullName evidence="1">Uncharacterized protein</fullName>
    </submittedName>
</protein>
<organism evidence="1 2">
    <name type="scientific">Dendrolimus kikuchii</name>
    <dbReference type="NCBI Taxonomy" id="765133"/>
    <lineage>
        <taxon>Eukaryota</taxon>
        <taxon>Metazoa</taxon>
        <taxon>Ecdysozoa</taxon>
        <taxon>Arthropoda</taxon>
        <taxon>Hexapoda</taxon>
        <taxon>Insecta</taxon>
        <taxon>Pterygota</taxon>
        <taxon>Neoptera</taxon>
        <taxon>Endopterygota</taxon>
        <taxon>Lepidoptera</taxon>
        <taxon>Glossata</taxon>
        <taxon>Ditrysia</taxon>
        <taxon>Bombycoidea</taxon>
        <taxon>Lasiocampidae</taxon>
        <taxon>Dendrolimus</taxon>
    </lineage>
</organism>
<gene>
    <name evidence="1" type="ORF">K1T71_002119</name>
</gene>
<proteinExistence type="predicted"/>